<comment type="caution">
    <text evidence="1">The sequence shown here is derived from an EMBL/GenBank/DDBJ whole genome shotgun (WGS) entry which is preliminary data.</text>
</comment>
<dbReference type="Proteomes" id="UP000188268">
    <property type="component" value="Unassembled WGS sequence"/>
</dbReference>
<dbReference type="Gramene" id="OMP12070">
    <property type="protein sequence ID" value="OMP12070"/>
    <property type="gene ID" value="CCACVL1_00147"/>
</dbReference>
<proteinExistence type="predicted"/>
<evidence type="ECO:0000313" key="2">
    <source>
        <dbReference type="Proteomes" id="UP000188268"/>
    </source>
</evidence>
<dbReference type="AlphaFoldDB" id="A0A1R3KYB7"/>
<sequence>RRQTNVDYKYKYSCPVGIKS</sequence>
<name>A0A1R3KYB7_COCAP</name>
<reference evidence="1 2" key="1">
    <citation type="submission" date="2013-09" db="EMBL/GenBank/DDBJ databases">
        <title>Corchorus capsularis genome sequencing.</title>
        <authorList>
            <person name="Alam M."/>
            <person name="Haque M.S."/>
            <person name="Islam M.S."/>
            <person name="Emdad E.M."/>
            <person name="Islam M.M."/>
            <person name="Ahmed B."/>
            <person name="Halim A."/>
            <person name="Hossen Q.M.M."/>
            <person name="Hossain M.Z."/>
            <person name="Ahmed R."/>
            <person name="Khan M.M."/>
            <person name="Islam R."/>
            <person name="Rashid M.M."/>
            <person name="Khan S.A."/>
            <person name="Rahman M.S."/>
            <person name="Alam M."/>
        </authorList>
    </citation>
    <scope>NUCLEOTIDE SEQUENCE [LARGE SCALE GENOMIC DNA]</scope>
    <source>
        <strain evidence="2">cv. CVL-1</strain>
        <tissue evidence="1">Whole seedling</tissue>
    </source>
</reference>
<gene>
    <name evidence="1" type="ORF">CCACVL1_00147</name>
</gene>
<evidence type="ECO:0000313" key="1">
    <source>
        <dbReference type="EMBL" id="OMP12070.1"/>
    </source>
</evidence>
<accession>A0A1R3KYB7</accession>
<protein>
    <submittedName>
        <fullName evidence="1">Uncharacterized protein</fullName>
    </submittedName>
</protein>
<feature type="non-terminal residue" evidence="1">
    <location>
        <position position="20"/>
    </location>
</feature>
<feature type="non-terminal residue" evidence="1">
    <location>
        <position position="1"/>
    </location>
</feature>
<dbReference type="EMBL" id="AWWV01000476">
    <property type="protein sequence ID" value="OMP12070.1"/>
    <property type="molecule type" value="Genomic_DNA"/>
</dbReference>
<keyword evidence="2" id="KW-1185">Reference proteome</keyword>
<organism evidence="1 2">
    <name type="scientific">Corchorus capsularis</name>
    <name type="common">Jute</name>
    <dbReference type="NCBI Taxonomy" id="210143"/>
    <lineage>
        <taxon>Eukaryota</taxon>
        <taxon>Viridiplantae</taxon>
        <taxon>Streptophyta</taxon>
        <taxon>Embryophyta</taxon>
        <taxon>Tracheophyta</taxon>
        <taxon>Spermatophyta</taxon>
        <taxon>Magnoliopsida</taxon>
        <taxon>eudicotyledons</taxon>
        <taxon>Gunneridae</taxon>
        <taxon>Pentapetalae</taxon>
        <taxon>rosids</taxon>
        <taxon>malvids</taxon>
        <taxon>Malvales</taxon>
        <taxon>Malvaceae</taxon>
        <taxon>Grewioideae</taxon>
        <taxon>Apeibeae</taxon>
        <taxon>Corchorus</taxon>
    </lineage>
</organism>